<comment type="caution">
    <text evidence="2">The sequence shown here is derived from an EMBL/GenBank/DDBJ whole genome shotgun (WGS) entry which is preliminary data.</text>
</comment>
<organism evidence="2 3">
    <name type="scientific">Rotaria magnacalcarata</name>
    <dbReference type="NCBI Taxonomy" id="392030"/>
    <lineage>
        <taxon>Eukaryota</taxon>
        <taxon>Metazoa</taxon>
        <taxon>Spiralia</taxon>
        <taxon>Gnathifera</taxon>
        <taxon>Rotifera</taxon>
        <taxon>Eurotatoria</taxon>
        <taxon>Bdelloidea</taxon>
        <taxon>Philodinida</taxon>
        <taxon>Philodinidae</taxon>
        <taxon>Rotaria</taxon>
    </lineage>
</organism>
<feature type="compositionally biased region" description="Low complexity" evidence="1">
    <location>
        <begin position="63"/>
        <end position="74"/>
    </location>
</feature>
<dbReference type="Proteomes" id="UP000676336">
    <property type="component" value="Unassembled WGS sequence"/>
</dbReference>
<evidence type="ECO:0000313" key="3">
    <source>
        <dbReference type="Proteomes" id="UP000676336"/>
    </source>
</evidence>
<dbReference type="Gene3D" id="1.10.8.10">
    <property type="entry name" value="DNA helicase RuvA subunit, C-terminal domain"/>
    <property type="match status" value="1"/>
</dbReference>
<reference evidence="2" key="1">
    <citation type="submission" date="2021-02" db="EMBL/GenBank/DDBJ databases">
        <authorList>
            <person name="Nowell W R."/>
        </authorList>
    </citation>
    <scope>NUCLEOTIDE SEQUENCE</scope>
</reference>
<name>A0A8S3IHI9_9BILA</name>
<feature type="compositionally biased region" description="Low complexity" evidence="1">
    <location>
        <begin position="112"/>
        <end position="123"/>
    </location>
</feature>
<feature type="compositionally biased region" description="Basic residues" evidence="1">
    <location>
        <begin position="82"/>
        <end position="93"/>
    </location>
</feature>
<accession>A0A8S3IHI9</accession>
<sequence>MSGEPRDKILANFMECTGLENVEECITILEQHEWNLLNAVQVVHERLGGGSETNYESAVPKHAAAASSRRSTTTKAPLVAKKTNHVTSNHRRHSDSDDNNDSDEPRIIRSLPGGPKTVKTTTGAASRGSG</sequence>
<dbReference type="EMBL" id="CAJOBI010329465">
    <property type="protein sequence ID" value="CAF5196347.1"/>
    <property type="molecule type" value="Genomic_DNA"/>
</dbReference>
<proteinExistence type="predicted"/>
<dbReference type="AlphaFoldDB" id="A0A8S3IHI9"/>
<dbReference type="Pfam" id="PF14555">
    <property type="entry name" value="UBA_4"/>
    <property type="match status" value="1"/>
</dbReference>
<dbReference type="InterPro" id="IPR044541">
    <property type="entry name" value="FAF1_UBA"/>
</dbReference>
<protein>
    <submittedName>
        <fullName evidence="2">Uncharacterized protein</fullName>
    </submittedName>
</protein>
<gene>
    <name evidence="2" type="ORF">SMN809_LOCUS74123</name>
</gene>
<dbReference type="CDD" id="cd14413">
    <property type="entry name" value="UBA_FAF1"/>
    <property type="match status" value="1"/>
</dbReference>
<feature type="region of interest" description="Disordered" evidence="1">
    <location>
        <begin position="50"/>
        <end position="130"/>
    </location>
</feature>
<evidence type="ECO:0000313" key="2">
    <source>
        <dbReference type="EMBL" id="CAF5196347.1"/>
    </source>
</evidence>
<evidence type="ECO:0000256" key="1">
    <source>
        <dbReference type="SAM" id="MobiDB-lite"/>
    </source>
</evidence>